<name>A0A5C6DM23_9BACT</name>
<dbReference type="EMBL" id="SJPV01000006">
    <property type="protein sequence ID" value="TWU35909.1"/>
    <property type="molecule type" value="Genomic_DNA"/>
</dbReference>
<evidence type="ECO:0000256" key="2">
    <source>
        <dbReference type="ARBA" id="ARBA00022475"/>
    </source>
</evidence>
<sequence>MMIKREVSRPFVARVTERLIRSRTHFAILGLVIVAIALPFSRNLTLDRSLTNLFAADDPTLLDYQQLQQSFGGNAVAMLVYRDANLMSREGMIRNQEISQSVEGLPGVNGILSPSTLNAVVDKIRPGQFFSRSSLQPSLAQKNNAVARGIDLIFSGYTHSRNHSFAAVVAMLDPHHPPETIAGMQRLAHLLAKRYPGEVSDAVLVGEPVLINDGFDLIERDGRKLATVTLLLLSLVVLFTLLDFRFVLLTAVVVVWSVVVAEATSVAFGIHRSLVSTIMTAIVTVISVAAVLHLGVRFQKARVKGRSTKEACRRSFALLLVPIFWTCMTDAAGFAALAWSRILPVRQFGMMIAIASVTVFIAILLFAATAMMLPDLRVASSLQRIQRRATGWTRRQCIRLACLFVARRRAVMAGAGVVMLLCIIGTWNVTPETSFLNNFRSSSPIVVAYEQVEKDFGGAGVWDIVLPAPSEWTRDYFKQVIELENRLRQIDANGAQLTKVLSMADADLVASLAPLLRITPPSVRLSAMRIAMSHFVDALLTEDSQSPKMLRIMLRSEEQLPAEQKTELIRRVQQIVAEHTSTKAWQEALGDGPSTPPRVTGYYVLMSRLVAQLVGDQWRCLLVAAVLVWLLLWMATRSLRLSLAALLPNLLPAFVVLAAAGWFGGKINMGATMIAAVSIGLTIDGSVHLLAGYRRLRQRGHTTVASATHAAGNVGVPILLATAALVIGFSVLSTSEFVPTATFGILVAATLLLGTVVNLTLLPACIVWIDKNE</sequence>
<feature type="transmembrane region" description="Helical" evidence="6">
    <location>
        <begin position="316"/>
        <end position="339"/>
    </location>
</feature>
<keyword evidence="3 6" id="KW-0812">Transmembrane</keyword>
<dbReference type="InterPro" id="IPR050545">
    <property type="entry name" value="Mycobact_MmpL"/>
</dbReference>
<dbReference type="InterPro" id="IPR004869">
    <property type="entry name" value="MMPL_dom"/>
</dbReference>
<comment type="caution">
    <text evidence="8">The sequence shown here is derived from an EMBL/GenBank/DDBJ whole genome shotgun (WGS) entry which is preliminary data.</text>
</comment>
<feature type="transmembrane region" description="Helical" evidence="6">
    <location>
        <begin position="745"/>
        <end position="769"/>
    </location>
</feature>
<evidence type="ECO:0000313" key="9">
    <source>
        <dbReference type="Proteomes" id="UP000319143"/>
    </source>
</evidence>
<evidence type="ECO:0000256" key="5">
    <source>
        <dbReference type="ARBA" id="ARBA00023136"/>
    </source>
</evidence>
<accession>A0A5C6DM23</accession>
<organism evidence="8 9">
    <name type="scientific">Novipirellula artificiosorum</name>
    <dbReference type="NCBI Taxonomy" id="2528016"/>
    <lineage>
        <taxon>Bacteria</taxon>
        <taxon>Pseudomonadati</taxon>
        <taxon>Planctomycetota</taxon>
        <taxon>Planctomycetia</taxon>
        <taxon>Pirellulales</taxon>
        <taxon>Pirellulaceae</taxon>
        <taxon>Novipirellula</taxon>
    </lineage>
</organism>
<dbReference type="AlphaFoldDB" id="A0A5C6DM23"/>
<feature type="transmembrane region" description="Helical" evidence="6">
    <location>
        <begin position="669"/>
        <end position="693"/>
    </location>
</feature>
<evidence type="ECO:0000256" key="3">
    <source>
        <dbReference type="ARBA" id="ARBA00022692"/>
    </source>
</evidence>
<feature type="transmembrane region" description="Helical" evidence="6">
    <location>
        <begin position="714"/>
        <end position="733"/>
    </location>
</feature>
<dbReference type="RefSeq" id="WP_146527980.1">
    <property type="nucleotide sequence ID" value="NZ_SJPV01000006.1"/>
</dbReference>
<dbReference type="GO" id="GO:0005886">
    <property type="term" value="C:plasma membrane"/>
    <property type="evidence" value="ECO:0007669"/>
    <property type="project" value="UniProtKB-SubCell"/>
</dbReference>
<dbReference type="Pfam" id="PF03176">
    <property type="entry name" value="MMPL"/>
    <property type="match status" value="2"/>
</dbReference>
<evidence type="ECO:0000256" key="6">
    <source>
        <dbReference type="SAM" id="Phobius"/>
    </source>
</evidence>
<dbReference type="InterPro" id="IPR001036">
    <property type="entry name" value="Acrflvin-R"/>
</dbReference>
<dbReference type="PANTHER" id="PTHR33406:SF12">
    <property type="entry name" value="BLR2997 PROTEIN"/>
    <property type="match status" value="1"/>
</dbReference>
<keyword evidence="5 6" id="KW-0472">Membrane</keyword>
<dbReference type="SUPFAM" id="SSF82866">
    <property type="entry name" value="Multidrug efflux transporter AcrB transmembrane domain"/>
    <property type="match status" value="2"/>
</dbReference>
<dbReference type="GO" id="GO:0022857">
    <property type="term" value="F:transmembrane transporter activity"/>
    <property type="evidence" value="ECO:0007669"/>
    <property type="project" value="InterPro"/>
</dbReference>
<evidence type="ECO:0000313" key="8">
    <source>
        <dbReference type="EMBL" id="TWU35909.1"/>
    </source>
</evidence>
<keyword evidence="9" id="KW-1185">Reference proteome</keyword>
<protein>
    <submittedName>
        <fullName evidence="8">MMPL family protein</fullName>
    </submittedName>
</protein>
<reference evidence="8 9" key="1">
    <citation type="submission" date="2019-02" db="EMBL/GenBank/DDBJ databases">
        <title>Deep-cultivation of Planctomycetes and their phenomic and genomic characterization uncovers novel biology.</title>
        <authorList>
            <person name="Wiegand S."/>
            <person name="Jogler M."/>
            <person name="Boedeker C."/>
            <person name="Pinto D."/>
            <person name="Vollmers J."/>
            <person name="Rivas-Marin E."/>
            <person name="Kohn T."/>
            <person name="Peeters S.H."/>
            <person name="Heuer A."/>
            <person name="Rast P."/>
            <person name="Oberbeckmann S."/>
            <person name="Bunk B."/>
            <person name="Jeske O."/>
            <person name="Meyerdierks A."/>
            <person name="Storesund J.E."/>
            <person name="Kallscheuer N."/>
            <person name="Luecker S."/>
            <person name="Lage O.M."/>
            <person name="Pohl T."/>
            <person name="Merkel B.J."/>
            <person name="Hornburger P."/>
            <person name="Mueller R.-W."/>
            <person name="Bruemmer F."/>
            <person name="Labrenz M."/>
            <person name="Spormann A.M."/>
            <person name="Op Den Camp H."/>
            <person name="Overmann J."/>
            <person name="Amann R."/>
            <person name="Jetten M.S.M."/>
            <person name="Mascher T."/>
            <person name="Medema M.H."/>
            <person name="Devos D.P."/>
            <person name="Kaster A.-K."/>
            <person name="Ovreas L."/>
            <person name="Rohde M."/>
            <person name="Galperin M.Y."/>
            <person name="Jogler C."/>
        </authorList>
    </citation>
    <scope>NUCLEOTIDE SEQUENCE [LARGE SCALE GENOMIC DNA]</scope>
    <source>
        <strain evidence="8 9">Poly41</strain>
    </source>
</reference>
<feature type="transmembrane region" description="Helical" evidence="6">
    <location>
        <begin position="225"/>
        <end position="242"/>
    </location>
</feature>
<evidence type="ECO:0000256" key="4">
    <source>
        <dbReference type="ARBA" id="ARBA00022989"/>
    </source>
</evidence>
<feature type="transmembrane region" description="Helical" evidence="6">
    <location>
        <begin position="247"/>
        <end position="268"/>
    </location>
</feature>
<evidence type="ECO:0000256" key="1">
    <source>
        <dbReference type="ARBA" id="ARBA00004651"/>
    </source>
</evidence>
<feature type="domain" description="SSD" evidence="7">
    <location>
        <begin position="641"/>
        <end position="768"/>
    </location>
</feature>
<feature type="transmembrane region" description="Helical" evidence="6">
    <location>
        <begin position="351"/>
        <end position="373"/>
    </location>
</feature>
<dbReference type="Proteomes" id="UP000319143">
    <property type="component" value="Unassembled WGS sequence"/>
</dbReference>
<comment type="subcellular location">
    <subcellularLocation>
        <location evidence="1">Cell membrane</location>
        <topology evidence="1">Multi-pass membrane protein</topology>
    </subcellularLocation>
</comment>
<dbReference type="PRINTS" id="PR00702">
    <property type="entry name" value="ACRIFLAVINRP"/>
</dbReference>
<feature type="transmembrane region" description="Helical" evidence="6">
    <location>
        <begin position="641"/>
        <end position="663"/>
    </location>
</feature>
<evidence type="ECO:0000259" key="7">
    <source>
        <dbReference type="PROSITE" id="PS50156"/>
    </source>
</evidence>
<keyword evidence="4 6" id="KW-1133">Transmembrane helix</keyword>
<dbReference type="Gene3D" id="1.20.1640.10">
    <property type="entry name" value="Multidrug efflux transporter AcrB transmembrane domain"/>
    <property type="match status" value="2"/>
</dbReference>
<dbReference type="PANTHER" id="PTHR33406">
    <property type="entry name" value="MEMBRANE PROTEIN MJ1562-RELATED"/>
    <property type="match status" value="1"/>
</dbReference>
<feature type="transmembrane region" description="Helical" evidence="6">
    <location>
        <begin position="616"/>
        <end position="634"/>
    </location>
</feature>
<feature type="transmembrane region" description="Helical" evidence="6">
    <location>
        <begin position="20"/>
        <end position="40"/>
    </location>
</feature>
<dbReference type="OrthoDB" id="5429313at2"/>
<feature type="transmembrane region" description="Helical" evidence="6">
    <location>
        <begin position="410"/>
        <end position="429"/>
    </location>
</feature>
<proteinExistence type="predicted"/>
<dbReference type="PROSITE" id="PS50156">
    <property type="entry name" value="SSD"/>
    <property type="match status" value="1"/>
</dbReference>
<dbReference type="InterPro" id="IPR000731">
    <property type="entry name" value="SSD"/>
</dbReference>
<gene>
    <name evidence="8" type="ORF">Poly41_36610</name>
</gene>
<keyword evidence="2" id="KW-1003">Cell membrane</keyword>
<feature type="transmembrane region" description="Helical" evidence="6">
    <location>
        <begin position="274"/>
        <end position="296"/>
    </location>
</feature>